<keyword evidence="2" id="KW-1185">Reference proteome</keyword>
<comment type="caution">
    <text evidence="1">The sequence shown here is derived from an EMBL/GenBank/DDBJ whole genome shotgun (WGS) entry which is preliminary data.</text>
</comment>
<dbReference type="AlphaFoldDB" id="A0A646KNI5"/>
<proteinExistence type="predicted"/>
<dbReference type="RefSeq" id="WP_153525365.1">
    <property type="nucleotide sequence ID" value="NZ_JBEPDZ010000025.1"/>
</dbReference>
<reference evidence="1 2" key="1">
    <citation type="submission" date="2019-05" db="EMBL/GenBank/DDBJ databases">
        <title>Comparative genomics and metabolomics analyses of clavulanic acid producing Streptomyces species provides insight into specialized metabolism and evolution of beta-lactam biosynthetic gene clusters.</title>
        <authorList>
            <person name="Moore M.A."/>
            <person name="Cruz-Morales P."/>
            <person name="Barona Gomez F."/>
            <person name="Kapil T."/>
        </authorList>
    </citation>
    <scope>NUCLEOTIDE SEQUENCE [LARGE SCALE GENOMIC DNA]</scope>
    <source>
        <strain evidence="1 2">NRRL 5741</strain>
    </source>
</reference>
<dbReference type="OrthoDB" id="4563059at2"/>
<name>A0A646KNI5_STRJU</name>
<protein>
    <submittedName>
        <fullName evidence="1">Uncharacterized protein</fullName>
    </submittedName>
</protein>
<dbReference type="EMBL" id="VCLA01000180">
    <property type="protein sequence ID" value="MQT03852.1"/>
    <property type="molecule type" value="Genomic_DNA"/>
</dbReference>
<gene>
    <name evidence="1" type="ORF">FF041_27890</name>
</gene>
<evidence type="ECO:0000313" key="1">
    <source>
        <dbReference type="EMBL" id="MQT03852.1"/>
    </source>
</evidence>
<evidence type="ECO:0000313" key="2">
    <source>
        <dbReference type="Proteomes" id="UP000419138"/>
    </source>
</evidence>
<accession>A0A646KNI5</accession>
<dbReference type="Proteomes" id="UP000419138">
    <property type="component" value="Unassembled WGS sequence"/>
</dbReference>
<sequence length="91" mass="9533">MSIPAPSIGRIVHYVSHGTPVLDDGTRAFPPACRAAVVTEVDLADPDRVGLAVDNPTGRFYHPLAAGGCRRADGGCTDPAAGGSWHWPERV</sequence>
<organism evidence="1 2">
    <name type="scientific">Streptomyces jumonjinensis</name>
    <dbReference type="NCBI Taxonomy" id="1945"/>
    <lineage>
        <taxon>Bacteria</taxon>
        <taxon>Bacillati</taxon>
        <taxon>Actinomycetota</taxon>
        <taxon>Actinomycetes</taxon>
        <taxon>Kitasatosporales</taxon>
        <taxon>Streptomycetaceae</taxon>
        <taxon>Streptomyces</taxon>
    </lineage>
</organism>